<evidence type="ECO:0000313" key="1">
    <source>
        <dbReference type="EMBL" id="KAI4304455.1"/>
    </source>
</evidence>
<organism evidence="1 2">
    <name type="scientific">Melastoma candidum</name>
    <dbReference type="NCBI Taxonomy" id="119954"/>
    <lineage>
        <taxon>Eukaryota</taxon>
        <taxon>Viridiplantae</taxon>
        <taxon>Streptophyta</taxon>
        <taxon>Embryophyta</taxon>
        <taxon>Tracheophyta</taxon>
        <taxon>Spermatophyta</taxon>
        <taxon>Magnoliopsida</taxon>
        <taxon>eudicotyledons</taxon>
        <taxon>Gunneridae</taxon>
        <taxon>Pentapetalae</taxon>
        <taxon>rosids</taxon>
        <taxon>malvids</taxon>
        <taxon>Myrtales</taxon>
        <taxon>Melastomataceae</taxon>
        <taxon>Melastomatoideae</taxon>
        <taxon>Melastomateae</taxon>
        <taxon>Melastoma</taxon>
    </lineage>
</organism>
<dbReference type="Proteomes" id="UP001057402">
    <property type="component" value="Chromosome 12"/>
</dbReference>
<keyword evidence="2" id="KW-1185">Reference proteome</keyword>
<accession>A0ACB9L4H5</accession>
<comment type="caution">
    <text evidence="1">The sequence shown here is derived from an EMBL/GenBank/DDBJ whole genome shotgun (WGS) entry which is preliminary data.</text>
</comment>
<evidence type="ECO:0000313" key="2">
    <source>
        <dbReference type="Proteomes" id="UP001057402"/>
    </source>
</evidence>
<proteinExistence type="predicted"/>
<protein>
    <submittedName>
        <fullName evidence="1">Uncharacterized protein</fullName>
    </submittedName>
</protein>
<name>A0ACB9L4H5_9MYRT</name>
<sequence length="261" mass="28849">MQTLLCDMLLRDVPLGIMTQSPSIIDLMKCDGAAMCYEDRCWLLGLAPTESQVKELAEWLIHSTGLCTDTLAEIGYPGAVSLAICGMATATFKPNCTLFWFRSHNAKEVKWGGAKHHPEDKDDGGRMHPRSSFKAFVEVAKSRSLPWEVSEINAVHSLQLILRYSMMDMDLRSSKALTCARPVDLETQGLDEISLVACEMVRLIEVAFVPIFGVDSSGYINGWNAKTAELTGLSRDKAMGKSLADEVIHQESQQAFETLLC</sequence>
<dbReference type="EMBL" id="CM042891">
    <property type="protein sequence ID" value="KAI4304455.1"/>
    <property type="molecule type" value="Genomic_DNA"/>
</dbReference>
<reference evidence="2" key="1">
    <citation type="journal article" date="2023" name="Front. Plant Sci.">
        <title>Chromosomal-level genome assembly of Melastoma candidum provides insights into trichome evolution.</title>
        <authorList>
            <person name="Zhong Y."/>
            <person name="Wu W."/>
            <person name="Sun C."/>
            <person name="Zou P."/>
            <person name="Liu Y."/>
            <person name="Dai S."/>
            <person name="Zhou R."/>
        </authorList>
    </citation>
    <scope>NUCLEOTIDE SEQUENCE [LARGE SCALE GENOMIC DNA]</scope>
</reference>
<gene>
    <name evidence="1" type="ORF">MLD38_039962</name>
</gene>